<evidence type="ECO:0000313" key="1">
    <source>
        <dbReference type="EMBL" id="MCM5680550.1"/>
    </source>
</evidence>
<comment type="caution">
    <text evidence="1">The sequence shown here is derived from an EMBL/GenBank/DDBJ whole genome shotgun (WGS) entry which is preliminary data.</text>
</comment>
<dbReference type="Proteomes" id="UP001165541">
    <property type="component" value="Unassembled WGS sequence"/>
</dbReference>
<protein>
    <submittedName>
        <fullName evidence="1">DUF1289 domain-containing protein</fullName>
    </submittedName>
</protein>
<keyword evidence="2" id="KW-1185">Reference proteome</keyword>
<dbReference type="Pfam" id="PF06945">
    <property type="entry name" value="DUF1289"/>
    <property type="match status" value="1"/>
</dbReference>
<dbReference type="InterPro" id="IPR010710">
    <property type="entry name" value="DUF1289"/>
</dbReference>
<proteinExistence type="predicted"/>
<dbReference type="PANTHER" id="PTHR35175:SF2">
    <property type="entry name" value="DUF1289 DOMAIN-CONTAINING PROTEIN"/>
    <property type="match status" value="1"/>
</dbReference>
<evidence type="ECO:0000313" key="2">
    <source>
        <dbReference type="Proteomes" id="UP001165541"/>
    </source>
</evidence>
<dbReference type="RefSeq" id="WP_251779002.1">
    <property type="nucleotide sequence ID" value="NZ_JAMKFE010000007.1"/>
</dbReference>
<dbReference type="EMBL" id="JAMKFE010000007">
    <property type="protein sequence ID" value="MCM5680550.1"/>
    <property type="molecule type" value="Genomic_DNA"/>
</dbReference>
<sequence length="72" mass="8074">MPSPAASSIPSPCISICRMHAATGWCEGCMRTIDEIAAWSTMTDIEKRMVWKQLPRRRDQFLALQNPDPATP</sequence>
<reference evidence="1" key="1">
    <citation type="submission" date="2022-05" db="EMBL/GenBank/DDBJ databases">
        <title>Schlegelella sp. nov., isolated from mangrove soil.</title>
        <authorList>
            <person name="Liu Y."/>
            <person name="Ge X."/>
            <person name="Liu W."/>
        </authorList>
    </citation>
    <scope>NUCLEOTIDE SEQUENCE</scope>
    <source>
        <strain evidence="1">S2-27</strain>
    </source>
</reference>
<gene>
    <name evidence="1" type="ORF">M8A51_13540</name>
</gene>
<accession>A0ABT0YP88</accession>
<name>A0ABT0YP88_9BURK</name>
<organism evidence="1 2">
    <name type="scientific">Caldimonas mangrovi</name>
    <dbReference type="NCBI Taxonomy" id="2944811"/>
    <lineage>
        <taxon>Bacteria</taxon>
        <taxon>Pseudomonadati</taxon>
        <taxon>Pseudomonadota</taxon>
        <taxon>Betaproteobacteria</taxon>
        <taxon>Burkholderiales</taxon>
        <taxon>Sphaerotilaceae</taxon>
        <taxon>Caldimonas</taxon>
    </lineage>
</organism>
<dbReference type="PANTHER" id="PTHR35175">
    <property type="entry name" value="DUF1289 DOMAIN-CONTAINING PROTEIN"/>
    <property type="match status" value="1"/>
</dbReference>